<feature type="compositionally biased region" description="Acidic residues" evidence="3">
    <location>
        <begin position="388"/>
        <end position="398"/>
    </location>
</feature>
<feature type="compositionally biased region" description="Basic residues" evidence="3">
    <location>
        <begin position="593"/>
        <end position="605"/>
    </location>
</feature>
<accession>H3B001</accession>
<dbReference type="PANTHER" id="PTHR14490">
    <property type="entry name" value="ZINC FINGER, ZZ TYPE"/>
    <property type="match status" value="1"/>
</dbReference>
<dbReference type="Ensembl" id="ENSLACT00000015328.1">
    <property type="protein sequence ID" value="ENSLACP00000015222.1"/>
    <property type="gene ID" value="ENSLACG00000013401.1"/>
</dbReference>
<feature type="region of interest" description="Disordered" evidence="3">
    <location>
        <begin position="220"/>
        <end position="239"/>
    </location>
</feature>
<gene>
    <name evidence="5" type="primary">KRI1</name>
</gene>
<evidence type="ECO:0000256" key="1">
    <source>
        <dbReference type="ARBA" id="ARBA00007473"/>
    </source>
</evidence>
<dbReference type="EMBL" id="AFYH01054313">
    <property type="status" value="NOT_ANNOTATED_CDS"/>
    <property type="molecule type" value="Genomic_DNA"/>
</dbReference>
<dbReference type="Proteomes" id="UP000008672">
    <property type="component" value="Unassembled WGS sequence"/>
</dbReference>
<evidence type="ECO:0000313" key="6">
    <source>
        <dbReference type="Proteomes" id="UP000008672"/>
    </source>
</evidence>
<dbReference type="PANTHER" id="PTHR14490:SF5">
    <property type="entry name" value="PROTEIN KRI1 HOMOLOG"/>
    <property type="match status" value="1"/>
</dbReference>
<feature type="region of interest" description="Disordered" evidence="3">
    <location>
        <begin position="1"/>
        <end position="28"/>
    </location>
</feature>
<dbReference type="EMBL" id="AFYH01054309">
    <property type="status" value="NOT_ANNOTATED_CDS"/>
    <property type="molecule type" value="Genomic_DNA"/>
</dbReference>
<feature type="region of interest" description="Disordered" evidence="3">
    <location>
        <begin position="60"/>
        <end position="82"/>
    </location>
</feature>
<dbReference type="OMA" id="WDNYDPR"/>
<feature type="domain" description="Kri1-like C-terminal" evidence="4">
    <location>
        <begin position="485"/>
        <end position="570"/>
    </location>
</feature>
<organism evidence="5 6">
    <name type="scientific">Latimeria chalumnae</name>
    <name type="common">Coelacanth</name>
    <dbReference type="NCBI Taxonomy" id="7897"/>
    <lineage>
        <taxon>Eukaryota</taxon>
        <taxon>Metazoa</taxon>
        <taxon>Chordata</taxon>
        <taxon>Craniata</taxon>
        <taxon>Vertebrata</taxon>
        <taxon>Euteleostomi</taxon>
        <taxon>Coelacanthiformes</taxon>
        <taxon>Coelacanthidae</taxon>
        <taxon>Latimeria</taxon>
    </lineage>
</organism>
<evidence type="ECO:0000256" key="3">
    <source>
        <dbReference type="SAM" id="MobiDB-lite"/>
    </source>
</evidence>
<dbReference type="GeneTree" id="ENSGT00390000005605"/>
<feature type="region of interest" description="Disordered" evidence="3">
    <location>
        <begin position="93"/>
        <end position="112"/>
    </location>
</feature>
<proteinExistence type="inferred from homology"/>
<feature type="region of interest" description="Disordered" evidence="3">
    <location>
        <begin position="581"/>
        <end position="641"/>
    </location>
</feature>
<dbReference type="EMBL" id="AFYH01054316">
    <property type="status" value="NOT_ANNOTATED_CDS"/>
    <property type="molecule type" value="Genomic_DNA"/>
</dbReference>
<dbReference type="GO" id="GO:0030686">
    <property type="term" value="C:90S preribosome"/>
    <property type="evidence" value="ECO:0007669"/>
    <property type="project" value="TreeGrafter"/>
</dbReference>
<feature type="compositionally biased region" description="Acidic residues" evidence="3">
    <location>
        <begin position="99"/>
        <end position="111"/>
    </location>
</feature>
<dbReference type="EMBL" id="AFYH01054315">
    <property type="status" value="NOT_ANNOTATED_CDS"/>
    <property type="molecule type" value="Genomic_DNA"/>
</dbReference>
<keyword evidence="6" id="KW-1185">Reference proteome</keyword>
<dbReference type="HOGENOM" id="CLU_009647_0_1_1"/>
<feature type="region of interest" description="Disordered" evidence="3">
    <location>
        <begin position="132"/>
        <end position="171"/>
    </location>
</feature>
<evidence type="ECO:0000256" key="2">
    <source>
        <dbReference type="ARBA" id="ARBA00017294"/>
    </source>
</evidence>
<dbReference type="Pfam" id="PF12936">
    <property type="entry name" value="Kri1_C"/>
    <property type="match status" value="1"/>
</dbReference>
<protein>
    <recommendedName>
        <fullName evidence="2">Protein KRI1 homolog</fullName>
    </recommendedName>
</protein>
<dbReference type="STRING" id="7897.ENSLACP00000015222"/>
<dbReference type="EMBL" id="AFYH01054314">
    <property type="status" value="NOT_ANNOTATED_CDS"/>
    <property type="molecule type" value="Genomic_DNA"/>
</dbReference>
<feature type="compositionally biased region" description="Acidic residues" evidence="3">
    <location>
        <begin position="408"/>
        <end position="418"/>
    </location>
</feature>
<dbReference type="InParanoid" id="H3B001"/>
<dbReference type="Pfam" id="PF05178">
    <property type="entry name" value="Kri1"/>
    <property type="match status" value="1"/>
</dbReference>
<dbReference type="InterPro" id="IPR018034">
    <property type="entry name" value="Kri1"/>
</dbReference>
<sequence length="685" mass="81044">VKDRYGDGQEEDSESSSDSDAEEVSVELDPKLDRDFYRTLSMLKKKDPKIYWKDVKFYGEKESTSESDEGPSRRPKKEKPMYLKDYERKVILEKGGKYEDEDEEDGSEDEETIMRAASPTYIEEQKQIKESFRQFVEDSGSGESEEEEGGFGLLKPRTKTKEEKDKEEEEYVNWLKGEKELQEKEELQDMKYLRDYWNNPELEEGEKFLRDYILNKGYLEEEEEEGEGESKEAGTRIPTYDEIVQEDIEDSEDEGELFLKKQEDFERKYNFRFEEPDSELIGKHRRCFVSPISTKIIFKKEKIAQNNIYKKCEKEKKREELKQLKNLKRKEILEKLQKLKEITGNENVGFSEKDLEEDFDPTKHDKLMQQLFSEEYYGGAEDEKPNFEDEEGLDDEWNWDSWTGIEDGPAEGDEEAWQEDYNTPHCEDPDFIMDADYDPSQQPATSKKKKKKMKWDASLEGKKKRKSKFAEVLNKEKPVFDPKDKSFEEYLDEYYKLDYEDIIDDLPCRFRYRQVVANDFGLTPKEVLAADDKELNRWCSLRRTCMFRSDHEELNDLKMYKIKAQNSCKKLQILKSLTVPEEDKKEQETGAKVGKKGRDKLKRQQKAVENEAEEEEAGPSSKAMKSELKRMKRRKGLPRMGTKILVGGREFSRQRLRAYGLNPKRLKYRQLLKEKRKKQKANSNS</sequence>
<evidence type="ECO:0000313" key="5">
    <source>
        <dbReference type="Ensembl" id="ENSLACP00000015222.1"/>
    </source>
</evidence>
<reference evidence="5" key="3">
    <citation type="submission" date="2025-09" db="UniProtKB">
        <authorList>
            <consortium name="Ensembl"/>
        </authorList>
    </citation>
    <scope>IDENTIFICATION</scope>
</reference>
<dbReference type="FunCoup" id="H3B001">
    <property type="interactions" value="1411"/>
</dbReference>
<dbReference type="EMBL" id="AFYH01054311">
    <property type="status" value="NOT_ANNOTATED_CDS"/>
    <property type="molecule type" value="Genomic_DNA"/>
</dbReference>
<comment type="similarity">
    <text evidence="1">Belongs to the KRI1 family.</text>
</comment>
<feature type="compositionally biased region" description="Acidic residues" evidence="3">
    <location>
        <begin position="8"/>
        <end position="26"/>
    </location>
</feature>
<dbReference type="EMBL" id="AFYH01054312">
    <property type="status" value="NOT_ANNOTATED_CDS"/>
    <property type="molecule type" value="Genomic_DNA"/>
</dbReference>
<dbReference type="AlphaFoldDB" id="H3B001"/>
<name>H3B001_LATCH</name>
<dbReference type="InterPro" id="IPR024626">
    <property type="entry name" value="Kri1-like_C"/>
</dbReference>
<reference evidence="6" key="1">
    <citation type="submission" date="2011-08" db="EMBL/GenBank/DDBJ databases">
        <title>The draft genome of Latimeria chalumnae.</title>
        <authorList>
            <person name="Di Palma F."/>
            <person name="Alfoldi J."/>
            <person name="Johnson J."/>
            <person name="Berlin A."/>
            <person name="Gnerre S."/>
            <person name="Jaffe D."/>
            <person name="MacCallum I."/>
            <person name="Young S."/>
            <person name="Walker B.J."/>
            <person name="Lander E."/>
            <person name="Lindblad-Toh K."/>
        </authorList>
    </citation>
    <scope>NUCLEOTIDE SEQUENCE [LARGE SCALE GENOMIC DNA]</scope>
    <source>
        <strain evidence="6">Wild caught</strain>
    </source>
</reference>
<reference evidence="5" key="2">
    <citation type="submission" date="2025-08" db="UniProtKB">
        <authorList>
            <consortium name="Ensembl"/>
        </authorList>
    </citation>
    <scope>IDENTIFICATION</scope>
</reference>
<dbReference type="EMBL" id="AFYH01054308">
    <property type="status" value="NOT_ANNOTATED_CDS"/>
    <property type="molecule type" value="Genomic_DNA"/>
</dbReference>
<dbReference type="EMBL" id="AFYH01054310">
    <property type="status" value="NOT_ANNOTATED_CDS"/>
    <property type="molecule type" value="Genomic_DNA"/>
</dbReference>
<dbReference type="GO" id="GO:0000447">
    <property type="term" value="P:endonucleolytic cleavage in ITS1 to separate SSU-rRNA from 5.8S rRNA and LSU-rRNA from tricistronic rRNA transcript (SSU-rRNA, 5.8S rRNA, LSU-rRNA)"/>
    <property type="evidence" value="ECO:0007669"/>
    <property type="project" value="TreeGrafter"/>
</dbReference>
<dbReference type="eggNOG" id="KOG2409">
    <property type="taxonomic scope" value="Eukaryota"/>
</dbReference>
<dbReference type="EMBL" id="AFYH01054307">
    <property type="status" value="NOT_ANNOTATED_CDS"/>
    <property type="molecule type" value="Genomic_DNA"/>
</dbReference>
<dbReference type="GO" id="GO:0005730">
    <property type="term" value="C:nucleolus"/>
    <property type="evidence" value="ECO:0007669"/>
    <property type="project" value="TreeGrafter"/>
</dbReference>
<dbReference type="Bgee" id="ENSLACG00000013401">
    <property type="expression patterns" value="Expressed in pharyngeal gill and 6 other cell types or tissues"/>
</dbReference>
<evidence type="ECO:0000259" key="4">
    <source>
        <dbReference type="Pfam" id="PF12936"/>
    </source>
</evidence>
<feature type="region of interest" description="Disordered" evidence="3">
    <location>
        <begin position="380"/>
        <end position="429"/>
    </location>
</feature>